<dbReference type="CDD" id="cd05374">
    <property type="entry name" value="17beta-HSD-like_SDR_c"/>
    <property type="match status" value="1"/>
</dbReference>
<dbReference type="SUPFAM" id="SSF51735">
    <property type="entry name" value="NAD(P)-binding Rossmann-fold domains"/>
    <property type="match status" value="1"/>
</dbReference>
<evidence type="ECO:0000313" key="5">
    <source>
        <dbReference type="Proteomes" id="UP001302274"/>
    </source>
</evidence>
<name>A0ABU5VWL7_9BACT</name>
<comment type="similarity">
    <text evidence="1 3">Belongs to the short-chain dehydrogenases/reductases (SDR) family.</text>
</comment>
<keyword evidence="5" id="KW-1185">Reference proteome</keyword>
<sequence length="284" mass="31861">MSRTIVITGATSGFGVAIVREFLSHGETVIATGRNLSSRKDIFNDERNKYKDLLIEFDLDVTVESECHAFKKMLEASGHSIDILINNAGYGLFGALGNLSLDQIRHQFEVNFFGMVRVTQTLLPLVIKSKGKIFNFSSVFGFSGFPLSSAYCASKFAVEGFSESLDYELRPHGVQVCLIEPGGYRTKFGSSSVWGNQKEETYDLQTQNYQSLRNKIMSRKNYQDPADLALGVWRLSKKSSLPLRVPFGKDANATAFIRKLMPAGVLHRMSHMMFNKIFLKKINQ</sequence>
<evidence type="ECO:0000256" key="2">
    <source>
        <dbReference type="ARBA" id="ARBA00023002"/>
    </source>
</evidence>
<comment type="caution">
    <text evidence="4">The sequence shown here is derived from an EMBL/GenBank/DDBJ whole genome shotgun (WGS) entry which is preliminary data.</text>
</comment>
<proteinExistence type="inferred from homology"/>
<accession>A0ABU5VWL7</accession>
<dbReference type="InterPro" id="IPR051911">
    <property type="entry name" value="SDR_oxidoreductase"/>
</dbReference>
<evidence type="ECO:0000256" key="3">
    <source>
        <dbReference type="RuleBase" id="RU000363"/>
    </source>
</evidence>
<gene>
    <name evidence="4" type="ORF">SHI21_12250</name>
</gene>
<evidence type="ECO:0000256" key="1">
    <source>
        <dbReference type="ARBA" id="ARBA00006484"/>
    </source>
</evidence>
<evidence type="ECO:0000313" key="4">
    <source>
        <dbReference type="EMBL" id="MEA9356987.1"/>
    </source>
</evidence>
<dbReference type="RefSeq" id="WP_323576881.1">
    <property type="nucleotide sequence ID" value="NZ_JAYGJQ010000002.1"/>
</dbReference>
<dbReference type="PRINTS" id="PR00081">
    <property type="entry name" value="GDHRDH"/>
</dbReference>
<dbReference type="PRINTS" id="PR00080">
    <property type="entry name" value="SDRFAMILY"/>
</dbReference>
<dbReference type="Proteomes" id="UP001302274">
    <property type="component" value="Unassembled WGS sequence"/>
</dbReference>
<dbReference type="EC" id="1.1.-.-" evidence="4"/>
<dbReference type="PANTHER" id="PTHR43976:SF16">
    <property type="entry name" value="SHORT-CHAIN DEHYDROGENASE_REDUCTASE FAMILY PROTEIN"/>
    <property type="match status" value="1"/>
</dbReference>
<dbReference type="InterPro" id="IPR002347">
    <property type="entry name" value="SDR_fam"/>
</dbReference>
<dbReference type="Gene3D" id="3.40.50.720">
    <property type="entry name" value="NAD(P)-binding Rossmann-like Domain"/>
    <property type="match status" value="1"/>
</dbReference>
<organism evidence="4 5">
    <name type="scientific">Bacteriovorax antarcticus</name>
    <dbReference type="NCBI Taxonomy" id="3088717"/>
    <lineage>
        <taxon>Bacteria</taxon>
        <taxon>Pseudomonadati</taxon>
        <taxon>Bdellovibrionota</taxon>
        <taxon>Bacteriovoracia</taxon>
        <taxon>Bacteriovoracales</taxon>
        <taxon>Bacteriovoracaceae</taxon>
        <taxon>Bacteriovorax</taxon>
    </lineage>
</organism>
<dbReference type="Pfam" id="PF00106">
    <property type="entry name" value="adh_short"/>
    <property type="match status" value="1"/>
</dbReference>
<dbReference type="GO" id="GO:0016491">
    <property type="term" value="F:oxidoreductase activity"/>
    <property type="evidence" value="ECO:0007669"/>
    <property type="project" value="UniProtKB-KW"/>
</dbReference>
<dbReference type="InterPro" id="IPR036291">
    <property type="entry name" value="NAD(P)-bd_dom_sf"/>
</dbReference>
<keyword evidence="2 4" id="KW-0560">Oxidoreductase</keyword>
<reference evidence="4 5" key="1">
    <citation type="submission" date="2023-11" db="EMBL/GenBank/DDBJ databases">
        <title>A Novel Polar Bacteriovorax (B. antarcticus) Isolated from the Biocrust in Antarctica.</title>
        <authorList>
            <person name="Mun W."/>
            <person name="Choi S.Y."/>
            <person name="Mitchell R.J."/>
        </authorList>
    </citation>
    <scope>NUCLEOTIDE SEQUENCE [LARGE SCALE GENOMIC DNA]</scope>
    <source>
        <strain evidence="4 5">PP10</strain>
    </source>
</reference>
<protein>
    <submittedName>
        <fullName evidence="4">SDR family oxidoreductase</fullName>
        <ecNumber evidence="4">1.1.-.-</ecNumber>
    </submittedName>
</protein>
<dbReference type="EMBL" id="JAYGJQ010000002">
    <property type="protein sequence ID" value="MEA9356987.1"/>
    <property type="molecule type" value="Genomic_DNA"/>
</dbReference>
<dbReference type="PANTHER" id="PTHR43976">
    <property type="entry name" value="SHORT CHAIN DEHYDROGENASE"/>
    <property type="match status" value="1"/>
</dbReference>